<proteinExistence type="inferred from homology"/>
<organism evidence="4">
    <name type="scientific">viral metagenome</name>
    <dbReference type="NCBI Taxonomy" id="1070528"/>
    <lineage>
        <taxon>unclassified sequences</taxon>
        <taxon>metagenomes</taxon>
        <taxon>organismal metagenomes</taxon>
    </lineage>
</organism>
<evidence type="ECO:0000256" key="2">
    <source>
        <dbReference type="SAM" id="Phobius"/>
    </source>
</evidence>
<evidence type="ECO:0000256" key="1">
    <source>
        <dbReference type="ARBA" id="ARBA00007448"/>
    </source>
</evidence>
<dbReference type="PROSITE" id="PS00674">
    <property type="entry name" value="AAA"/>
    <property type="match status" value="1"/>
</dbReference>
<evidence type="ECO:0000313" key="4">
    <source>
        <dbReference type="EMBL" id="QHT32173.1"/>
    </source>
</evidence>
<dbReference type="InterPro" id="IPR050747">
    <property type="entry name" value="Mitochondrial_chaperone_BCS1"/>
</dbReference>
<dbReference type="AlphaFoldDB" id="A0A6C0EUI2"/>
<dbReference type="GO" id="GO:0005524">
    <property type="term" value="F:ATP binding"/>
    <property type="evidence" value="ECO:0007669"/>
    <property type="project" value="InterPro"/>
</dbReference>
<dbReference type="InterPro" id="IPR027417">
    <property type="entry name" value="P-loop_NTPase"/>
</dbReference>
<dbReference type="Pfam" id="PF00004">
    <property type="entry name" value="AAA"/>
    <property type="match status" value="2"/>
</dbReference>
<dbReference type="InterPro" id="IPR003960">
    <property type="entry name" value="ATPase_AAA_CS"/>
</dbReference>
<feature type="transmembrane region" description="Helical" evidence="2">
    <location>
        <begin position="21"/>
        <end position="39"/>
    </location>
</feature>
<dbReference type="Gene3D" id="3.40.50.300">
    <property type="entry name" value="P-loop containing nucleotide triphosphate hydrolases"/>
    <property type="match status" value="1"/>
</dbReference>
<dbReference type="GO" id="GO:0016887">
    <property type="term" value="F:ATP hydrolysis activity"/>
    <property type="evidence" value="ECO:0007669"/>
    <property type="project" value="InterPro"/>
</dbReference>
<accession>A0A6C0EUI2</accession>
<dbReference type="PANTHER" id="PTHR23070">
    <property type="entry name" value="BCS1 AAA-TYPE ATPASE"/>
    <property type="match status" value="1"/>
</dbReference>
<dbReference type="SUPFAM" id="SSF52540">
    <property type="entry name" value="P-loop containing nucleoside triphosphate hydrolases"/>
    <property type="match status" value="1"/>
</dbReference>
<dbReference type="InterPro" id="IPR003959">
    <property type="entry name" value="ATPase_AAA_core"/>
</dbReference>
<dbReference type="InterPro" id="IPR003593">
    <property type="entry name" value="AAA+_ATPase"/>
</dbReference>
<keyword evidence="2" id="KW-1133">Transmembrane helix</keyword>
<sequence length="480" mass="56097">MDTIKQQIIMITMIKSYSNNILLYGLLSLFLFEQLYLYLNTHLYVPYKSNNDKSNSDTIDTNETNKKSSISIEIFLHKPNDTLAHSLLDYVTNKPNIQSISYSKQKFMLNHKNPILINELDKIYICLLKETGSDDDLSQTIELFSYSLNVDELRSFLKTIEYNYTVQIQNKLGDKLYYFNDISTGKINKNEYNKMPPSITFSMKPFTTNRSFKNVIGPEARMIQKRVDFFMNSKKWYSDNGIPYTLGLMLYGLPGCGKTSLIKAVSGVSHRHIINIKLHKYVTKTQMENLFFNETINIVQNCRNESVIIPIEQRVYLFEDLDSDDTDILLDRSEMTGYVKDDIFNPIEDKYAYQQKKEEKEKEEVFSNEKLTLSCLLNLLDGVLEAPGRIVIMTTNYINKLDSALIRPGRIDLICEFKKCTNDSIIEFIEMFYDIKLDQTYKEQIKMLEEYKFTPAEMTKIMFENFEDYTKCIEGLHNIV</sequence>
<feature type="domain" description="AAA+ ATPase" evidence="3">
    <location>
        <begin position="244"/>
        <end position="421"/>
    </location>
</feature>
<dbReference type="EMBL" id="MN738932">
    <property type="protein sequence ID" value="QHT32173.1"/>
    <property type="molecule type" value="Genomic_DNA"/>
</dbReference>
<evidence type="ECO:0000259" key="3">
    <source>
        <dbReference type="SMART" id="SM00382"/>
    </source>
</evidence>
<dbReference type="SMART" id="SM00382">
    <property type="entry name" value="AAA"/>
    <property type="match status" value="1"/>
</dbReference>
<keyword evidence="2" id="KW-0812">Transmembrane</keyword>
<keyword evidence="2" id="KW-0472">Membrane</keyword>
<reference evidence="4" key="1">
    <citation type="journal article" date="2020" name="Nature">
        <title>Giant virus diversity and host interactions through global metagenomics.</title>
        <authorList>
            <person name="Schulz F."/>
            <person name="Roux S."/>
            <person name="Paez-Espino D."/>
            <person name="Jungbluth S."/>
            <person name="Walsh D.A."/>
            <person name="Denef V.J."/>
            <person name="McMahon K.D."/>
            <person name="Konstantinidis K.T."/>
            <person name="Eloe-Fadrosh E.A."/>
            <person name="Kyrpides N.C."/>
            <person name="Woyke T."/>
        </authorList>
    </citation>
    <scope>NUCLEOTIDE SEQUENCE</scope>
    <source>
        <strain evidence="4">GVMAG-M-3300009159-65</strain>
    </source>
</reference>
<name>A0A6C0EUI2_9ZZZZ</name>
<comment type="similarity">
    <text evidence="1">Belongs to the AAA ATPase family. BCS1 subfamily.</text>
</comment>
<protein>
    <recommendedName>
        <fullName evidence="3">AAA+ ATPase domain-containing protein</fullName>
    </recommendedName>
</protein>